<comment type="caution">
    <text evidence="1">The sequence shown here is derived from an EMBL/GenBank/DDBJ whole genome shotgun (WGS) entry which is preliminary data.</text>
</comment>
<evidence type="ECO:0000313" key="2">
    <source>
        <dbReference type="Proteomes" id="UP001222325"/>
    </source>
</evidence>
<gene>
    <name evidence="1" type="ORF">B0H15DRAFT_380366</name>
</gene>
<protein>
    <submittedName>
        <fullName evidence="1">Uncharacterized protein</fullName>
    </submittedName>
</protein>
<organism evidence="1 2">
    <name type="scientific">Mycena belliarum</name>
    <dbReference type="NCBI Taxonomy" id="1033014"/>
    <lineage>
        <taxon>Eukaryota</taxon>
        <taxon>Fungi</taxon>
        <taxon>Dikarya</taxon>
        <taxon>Basidiomycota</taxon>
        <taxon>Agaricomycotina</taxon>
        <taxon>Agaricomycetes</taxon>
        <taxon>Agaricomycetidae</taxon>
        <taxon>Agaricales</taxon>
        <taxon>Marasmiineae</taxon>
        <taxon>Mycenaceae</taxon>
        <taxon>Mycena</taxon>
    </lineage>
</organism>
<proteinExistence type="predicted"/>
<evidence type="ECO:0000313" key="1">
    <source>
        <dbReference type="EMBL" id="KAJ7085245.1"/>
    </source>
</evidence>
<dbReference type="AlphaFoldDB" id="A0AAD6XT19"/>
<accession>A0AAD6XT19</accession>
<reference evidence="1" key="1">
    <citation type="submission" date="2023-03" db="EMBL/GenBank/DDBJ databases">
        <title>Massive genome expansion in bonnet fungi (Mycena s.s.) driven by repeated elements and novel gene families across ecological guilds.</title>
        <authorList>
            <consortium name="Lawrence Berkeley National Laboratory"/>
            <person name="Harder C.B."/>
            <person name="Miyauchi S."/>
            <person name="Viragh M."/>
            <person name="Kuo A."/>
            <person name="Thoen E."/>
            <person name="Andreopoulos B."/>
            <person name="Lu D."/>
            <person name="Skrede I."/>
            <person name="Drula E."/>
            <person name="Henrissat B."/>
            <person name="Morin E."/>
            <person name="Kohler A."/>
            <person name="Barry K."/>
            <person name="LaButti K."/>
            <person name="Morin E."/>
            <person name="Salamov A."/>
            <person name="Lipzen A."/>
            <person name="Mereny Z."/>
            <person name="Hegedus B."/>
            <person name="Baldrian P."/>
            <person name="Stursova M."/>
            <person name="Weitz H."/>
            <person name="Taylor A."/>
            <person name="Grigoriev I.V."/>
            <person name="Nagy L.G."/>
            <person name="Martin F."/>
            <person name="Kauserud H."/>
        </authorList>
    </citation>
    <scope>NUCLEOTIDE SEQUENCE</scope>
    <source>
        <strain evidence="1">CBHHK173m</strain>
    </source>
</reference>
<dbReference type="Proteomes" id="UP001222325">
    <property type="component" value="Unassembled WGS sequence"/>
</dbReference>
<keyword evidence="2" id="KW-1185">Reference proteome</keyword>
<sequence length="165" mass="18046">MTDRVPASGLNLRGRAPHRQLCEIFFPALRAGSPSRARASRPTCPETTYRRPASGVCHLIEFSSRRFAPARLAGLGLLGLHAPRRRIVVPRAGLPPLACPSARAYPILSSPPPRASRPFTSRRCIAIPRAPRAHPASTHFFSSGRFAPYCPDSSETTYRRPRAGV</sequence>
<name>A0AAD6XT19_9AGAR</name>
<dbReference type="EMBL" id="JARJCN010000035">
    <property type="protein sequence ID" value="KAJ7085245.1"/>
    <property type="molecule type" value="Genomic_DNA"/>
</dbReference>